<feature type="region of interest" description="Disordered" evidence="1">
    <location>
        <begin position="154"/>
        <end position="178"/>
    </location>
</feature>
<gene>
    <name evidence="2" type="ORF">MCHLO_15218</name>
</gene>
<proteinExistence type="predicted"/>
<feature type="region of interest" description="Disordered" evidence="1">
    <location>
        <begin position="1"/>
        <end position="25"/>
    </location>
</feature>
<feature type="compositionally biased region" description="Polar residues" evidence="1">
    <location>
        <begin position="165"/>
        <end position="177"/>
    </location>
</feature>
<dbReference type="Proteomes" id="UP000815677">
    <property type="component" value="Unassembled WGS sequence"/>
</dbReference>
<dbReference type="EMBL" id="DF849782">
    <property type="protein sequence ID" value="GAT58840.1"/>
    <property type="molecule type" value="Genomic_DNA"/>
</dbReference>
<evidence type="ECO:0000313" key="3">
    <source>
        <dbReference type="Proteomes" id="UP000815677"/>
    </source>
</evidence>
<feature type="region of interest" description="Disordered" evidence="1">
    <location>
        <begin position="48"/>
        <end position="93"/>
    </location>
</feature>
<accession>A0ABQ0M6B9</accession>
<name>A0ABQ0M6B9_MYCCL</name>
<evidence type="ECO:0000256" key="1">
    <source>
        <dbReference type="SAM" id="MobiDB-lite"/>
    </source>
</evidence>
<organism evidence="2 3">
    <name type="scientific">Mycena chlorophos</name>
    <name type="common">Agaric fungus</name>
    <name type="synonym">Agaricus chlorophos</name>
    <dbReference type="NCBI Taxonomy" id="658473"/>
    <lineage>
        <taxon>Eukaryota</taxon>
        <taxon>Fungi</taxon>
        <taxon>Dikarya</taxon>
        <taxon>Basidiomycota</taxon>
        <taxon>Agaricomycotina</taxon>
        <taxon>Agaricomycetes</taxon>
        <taxon>Agaricomycetidae</taxon>
        <taxon>Agaricales</taxon>
        <taxon>Marasmiineae</taxon>
        <taxon>Mycenaceae</taxon>
        <taxon>Mycena</taxon>
    </lineage>
</organism>
<evidence type="ECO:0000313" key="2">
    <source>
        <dbReference type="EMBL" id="GAT58840.1"/>
    </source>
</evidence>
<feature type="compositionally biased region" description="Low complexity" evidence="1">
    <location>
        <begin position="16"/>
        <end position="25"/>
    </location>
</feature>
<keyword evidence="3" id="KW-1185">Reference proteome</keyword>
<reference evidence="2" key="1">
    <citation type="submission" date="2014-09" db="EMBL/GenBank/DDBJ databases">
        <title>Genome sequence of the luminous mushroom Mycena chlorophos for searching fungal bioluminescence genes.</title>
        <authorList>
            <person name="Tanaka Y."/>
            <person name="Kasuga D."/>
            <person name="Oba Y."/>
            <person name="Hase S."/>
            <person name="Sato K."/>
            <person name="Oba Y."/>
            <person name="Sakakibara Y."/>
        </authorList>
    </citation>
    <scope>NUCLEOTIDE SEQUENCE</scope>
</reference>
<sequence length="255" mass="27637">MADDVPIPLDDPAPPTTTTAASSSTALSLSSLSAANVKSIPGHLDQQLVATDSTARPGETTLTTTRGMDGDGNGNGNDGRGKVPHGTLPHSETWDEEKRAYIRSIHHSEAALIPTDLAISTAGRSQSKSRTGQALDLLLLLLLFWIAPRKETATSDKVSRRRSSQEYSQSAHCSTRPPSLPSAMLLSTDLISQFSRFKMMRRRPFFMIEKLHAPSKRMLHRLIRTHDAPNPSAGTRIDCLPLIASAVLLPLLYAP</sequence>
<protein>
    <submittedName>
        <fullName evidence="2">Uncharacterized protein</fullName>
    </submittedName>
</protein>